<dbReference type="Pfam" id="PF00805">
    <property type="entry name" value="Pentapeptide"/>
    <property type="match status" value="2"/>
</dbReference>
<dbReference type="Gene3D" id="2.160.20.80">
    <property type="entry name" value="E3 ubiquitin-protein ligase SopA"/>
    <property type="match status" value="2"/>
</dbReference>
<feature type="chain" id="PRO_5044292112" description="Pentapeptide repeat-containing protein" evidence="2">
    <location>
        <begin position="24"/>
        <end position="532"/>
    </location>
</feature>
<dbReference type="InterPro" id="IPR001646">
    <property type="entry name" value="5peptide_repeat"/>
</dbReference>
<evidence type="ECO:0000313" key="4">
    <source>
        <dbReference type="Proteomes" id="UP000063229"/>
    </source>
</evidence>
<dbReference type="RefSeq" id="WP_060783914.1">
    <property type="nucleotide sequence ID" value="NZ_CP014135.1"/>
</dbReference>
<feature type="compositionally biased region" description="Gly residues" evidence="1">
    <location>
        <begin position="464"/>
        <end position="473"/>
    </location>
</feature>
<keyword evidence="2" id="KW-0732">Signal</keyword>
<dbReference type="EMBL" id="CP014135">
    <property type="protein sequence ID" value="AMB88169.1"/>
    <property type="molecule type" value="Genomic_DNA"/>
</dbReference>
<sequence>MVDKRRQAMHGLALALTSFTAAALSESPAQAPTSCGGSPLTCPFSTLTGVDWSGRDLTNANLQGADLTQANLSGANLSGAELAGAKLINANLSNAILKRSGKGDADLSGANLQGANLTGAKIDGTDLEYTDLGGADFSTTDLSRARLGPTLHTGLYAGRKTLLRNTLLPANLALDPATSDSTDARFATVADPAVTKTTWEVDCGSSDLSQLTNVVYVTPAGIDSNSCGTSLEAACATIEQALGNCQASGCGVLVGYGEYQQTTSLAVRDGVNLYGGCVRTDQSSDGLRSLIKAPPNGVPAMTATYIDSATQVENFKIFASPATSTGGAASIALQVKYSEQLAIVNSEIYAAPGSPGDKGCDSCKTDSSGVALCSGLGLPSLDMLGSFTDTLWSGSRGGDGRAGYDVHRYISRGGGGGQQGGGSFAVLLTNTAVHIGNSRIVGASGGKGGDGGNGATNPLHNTGSGAGGNGGPTVGLASAGNVQLSTDPDVVFYLGSHGPGGSAGTIQGKYYDALCVARGEGTPGWAYEQKGF</sequence>
<dbReference type="PANTHER" id="PTHR14136:SF17">
    <property type="entry name" value="BTB_POZ DOMAIN-CONTAINING PROTEIN KCTD9"/>
    <property type="match status" value="1"/>
</dbReference>
<organism evidence="3 4">
    <name type="scientific">Pseudomonas agarici</name>
    <dbReference type="NCBI Taxonomy" id="46677"/>
    <lineage>
        <taxon>Bacteria</taxon>
        <taxon>Pseudomonadati</taxon>
        <taxon>Pseudomonadota</taxon>
        <taxon>Gammaproteobacteria</taxon>
        <taxon>Pseudomonadales</taxon>
        <taxon>Pseudomonadaceae</taxon>
        <taxon>Pseudomonas</taxon>
    </lineage>
</organism>
<evidence type="ECO:0000256" key="1">
    <source>
        <dbReference type="SAM" id="MobiDB-lite"/>
    </source>
</evidence>
<gene>
    <name evidence="3" type="ORF">AWM79_23985</name>
</gene>
<dbReference type="KEGG" id="pagb:AWM79_23985"/>
<accession>A0A0X1T8M9</accession>
<protein>
    <recommendedName>
        <fullName evidence="5">Pentapeptide repeat-containing protein</fullName>
    </recommendedName>
</protein>
<evidence type="ECO:0000313" key="3">
    <source>
        <dbReference type="EMBL" id="AMB88169.1"/>
    </source>
</evidence>
<feature type="region of interest" description="Disordered" evidence="1">
    <location>
        <begin position="444"/>
        <end position="474"/>
    </location>
</feature>
<evidence type="ECO:0008006" key="5">
    <source>
        <dbReference type="Google" id="ProtNLM"/>
    </source>
</evidence>
<dbReference type="OrthoDB" id="6739167at2"/>
<dbReference type="PANTHER" id="PTHR14136">
    <property type="entry name" value="BTB_POZ DOMAIN-CONTAINING PROTEIN KCTD9"/>
    <property type="match status" value="1"/>
</dbReference>
<dbReference type="PROSITE" id="PS51318">
    <property type="entry name" value="TAT"/>
    <property type="match status" value="1"/>
</dbReference>
<dbReference type="InterPro" id="IPR051082">
    <property type="entry name" value="Pentapeptide-BTB/POZ_domain"/>
</dbReference>
<proteinExistence type="predicted"/>
<dbReference type="SUPFAM" id="SSF141571">
    <property type="entry name" value="Pentapeptide repeat-like"/>
    <property type="match status" value="1"/>
</dbReference>
<evidence type="ECO:0000256" key="2">
    <source>
        <dbReference type="SAM" id="SignalP"/>
    </source>
</evidence>
<keyword evidence="4" id="KW-1185">Reference proteome</keyword>
<dbReference type="AlphaFoldDB" id="A0A0X1T8M9"/>
<feature type="signal peptide" evidence="2">
    <location>
        <begin position="1"/>
        <end position="23"/>
    </location>
</feature>
<name>A0A0X1T8M9_PSEAA</name>
<dbReference type="Proteomes" id="UP000063229">
    <property type="component" value="Chromosome"/>
</dbReference>
<dbReference type="InterPro" id="IPR006311">
    <property type="entry name" value="TAT_signal"/>
</dbReference>
<dbReference type="STRING" id="46677.AWM79_23985"/>
<feature type="compositionally biased region" description="Gly residues" evidence="1">
    <location>
        <begin position="444"/>
        <end position="454"/>
    </location>
</feature>
<reference evidence="3 4" key="1">
    <citation type="submission" date="2016-01" db="EMBL/GenBank/DDBJ databases">
        <authorList>
            <person name="McClelland M."/>
            <person name="Jain A."/>
            <person name="Saraogi P."/>
            <person name="Mendelson R."/>
            <person name="Westerman R."/>
            <person name="SanMiguel P."/>
            <person name="Csonka L."/>
        </authorList>
    </citation>
    <scope>NUCLEOTIDE SEQUENCE [LARGE SCALE GENOMIC DNA]</scope>
    <source>
        <strain evidence="3 4">NCPPB 2472</strain>
    </source>
</reference>